<dbReference type="RefSeq" id="WP_264066572.1">
    <property type="nucleotide sequence ID" value="NZ_JACKTY010000018.1"/>
</dbReference>
<comment type="similarity">
    <text evidence="6">Belongs to the YccS/YhfK family.</text>
</comment>
<reference evidence="9 10" key="1">
    <citation type="journal article" date="2022" name="BMC Genomics">
        <title>Comparative genome analysis of mycobacteria focusing on tRNA and non-coding RNA.</title>
        <authorList>
            <person name="Behra P.R.K."/>
            <person name="Pettersson B.M.F."/>
            <person name="Ramesh M."/>
            <person name="Das S."/>
            <person name="Dasgupta S."/>
            <person name="Kirsebom L.A."/>
        </authorList>
    </citation>
    <scope>NUCLEOTIDE SEQUENCE [LARGE SCALE GENOMIC DNA]</scope>
    <source>
        <strain evidence="9 10">DSM 44078</strain>
    </source>
</reference>
<keyword evidence="3 7" id="KW-0812">Transmembrane</keyword>
<feature type="domain" description="Integral membrane bound transporter" evidence="8">
    <location>
        <begin position="400"/>
        <end position="526"/>
    </location>
</feature>
<comment type="subcellular location">
    <subcellularLocation>
        <location evidence="1">Cell membrane</location>
        <topology evidence="1">Multi-pass membrane protein</topology>
    </subcellularLocation>
</comment>
<proteinExistence type="inferred from homology"/>
<evidence type="ECO:0000256" key="5">
    <source>
        <dbReference type="ARBA" id="ARBA00023136"/>
    </source>
</evidence>
<accession>A0ABT3C8F2</accession>
<gene>
    <name evidence="9" type="ORF">H7J73_06915</name>
</gene>
<feature type="transmembrane region" description="Helical" evidence="7">
    <location>
        <begin position="460"/>
        <end position="477"/>
    </location>
</feature>
<feature type="transmembrane region" description="Helical" evidence="7">
    <location>
        <begin position="28"/>
        <end position="45"/>
    </location>
</feature>
<keyword evidence="10" id="KW-1185">Reference proteome</keyword>
<evidence type="ECO:0000259" key="8">
    <source>
        <dbReference type="Pfam" id="PF13515"/>
    </source>
</evidence>
<evidence type="ECO:0000313" key="10">
    <source>
        <dbReference type="Proteomes" id="UP001526201"/>
    </source>
</evidence>
<dbReference type="InterPro" id="IPR049453">
    <property type="entry name" value="Memb_transporter_dom"/>
</dbReference>
<feature type="transmembrane region" description="Helical" evidence="7">
    <location>
        <begin position="149"/>
        <end position="167"/>
    </location>
</feature>
<organism evidence="9 10">
    <name type="scientific">Mycolicibacterium komossense</name>
    <dbReference type="NCBI Taxonomy" id="1779"/>
    <lineage>
        <taxon>Bacteria</taxon>
        <taxon>Bacillati</taxon>
        <taxon>Actinomycetota</taxon>
        <taxon>Actinomycetes</taxon>
        <taxon>Mycobacteriales</taxon>
        <taxon>Mycobacteriaceae</taxon>
        <taxon>Mycolicibacterium</taxon>
    </lineage>
</organism>
<sequence length="717" mass="75705">MGMPATVMRHLLDQIDTRDPERDALRRAARAGIVIPISAGIGFAIGGGQTPLFTIFGSIALLIVADFPGNRAGRATGYAGLGLIGAALITLGSLVSPLPWIAVATMFAVGVAVTFSGVLSATIAASQRATLLTFVLPACTPPGPIDDRLLGWLIALVVCVPAALFVFPPRHHDDLRKHAARVCGALAHRLEGHASDADVVTAMDQLRINFLGSDFRPVGLTAGSRALVRVVDDLEWLCDRVRDDTAENLGVMGPPAVRVLRASARLLRISRVADRAPSRTELDDALAELRAVAQGRYREDIAEVLAESDDDAAVEVGRRLLTRRTFGATVGVTGRVIALAAAADARPVLMRVLGRDLPETGAADRVLSETQAVANIPSGYLATRAVVVRNSLRTGLGLALAVATTHVFPVQHGFWVVLAAMSVLRSSALSTGTKVLRAVAGTVAGFVLGALLIEFMGVDPVVLWTVLPIVAFIAAYVPEVASFAAGQAGFTMMVLIVFNLIAPSGWRVGLIRIEDIIVGGAVSLVVSLLLWPRGSGNAVTAAIDAAFDIGTRYLRTAVSRITHGASFGVAAAVTELSHDALRSSRTVDDALRQYLSESGRASDTRGPVLRRANRAIRLRGAADLIADVDNPPPARSYLQTRAVIDEHADLVCERMSGRIETLEGKPISADFVIALRAEAHREEHPIAYALPLVTVAAHIGELELLYAAKPVTEPVAG</sequence>
<dbReference type="PANTHER" id="PTHR30509:SF9">
    <property type="entry name" value="MULTIDRUG RESISTANCE PROTEIN MDTO"/>
    <property type="match status" value="1"/>
</dbReference>
<name>A0ABT3C8F2_9MYCO</name>
<evidence type="ECO:0000256" key="7">
    <source>
        <dbReference type="SAM" id="Phobius"/>
    </source>
</evidence>
<comment type="caution">
    <text evidence="9">The sequence shown here is derived from an EMBL/GenBank/DDBJ whole genome shotgun (WGS) entry which is preliminary data.</text>
</comment>
<evidence type="ECO:0000256" key="6">
    <source>
        <dbReference type="ARBA" id="ARBA00043993"/>
    </source>
</evidence>
<dbReference type="PANTHER" id="PTHR30509">
    <property type="entry name" value="P-HYDROXYBENZOIC ACID EFFLUX PUMP SUBUNIT-RELATED"/>
    <property type="match status" value="1"/>
</dbReference>
<keyword evidence="4 7" id="KW-1133">Transmembrane helix</keyword>
<keyword evidence="5 7" id="KW-0472">Membrane</keyword>
<evidence type="ECO:0000256" key="2">
    <source>
        <dbReference type="ARBA" id="ARBA00022475"/>
    </source>
</evidence>
<evidence type="ECO:0000256" key="1">
    <source>
        <dbReference type="ARBA" id="ARBA00004651"/>
    </source>
</evidence>
<evidence type="ECO:0000313" key="9">
    <source>
        <dbReference type="EMBL" id="MCV7225763.1"/>
    </source>
</evidence>
<evidence type="ECO:0000256" key="4">
    <source>
        <dbReference type="ARBA" id="ARBA00022989"/>
    </source>
</evidence>
<dbReference type="EMBL" id="JACKTY010000018">
    <property type="protein sequence ID" value="MCV7225763.1"/>
    <property type="molecule type" value="Genomic_DNA"/>
</dbReference>
<evidence type="ECO:0000256" key="3">
    <source>
        <dbReference type="ARBA" id="ARBA00022692"/>
    </source>
</evidence>
<dbReference type="Proteomes" id="UP001526201">
    <property type="component" value="Unassembled WGS sequence"/>
</dbReference>
<feature type="transmembrane region" description="Helical" evidence="7">
    <location>
        <begin position="100"/>
        <end position="119"/>
    </location>
</feature>
<protein>
    <submittedName>
        <fullName evidence="9">FUSC family protein</fullName>
    </submittedName>
</protein>
<keyword evidence="2" id="KW-1003">Cell membrane</keyword>
<feature type="transmembrane region" description="Helical" evidence="7">
    <location>
        <begin position="483"/>
        <end position="501"/>
    </location>
</feature>
<feature type="transmembrane region" description="Helical" evidence="7">
    <location>
        <begin position="75"/>
        <end position="94"/>
    </location>
</feature>
<feature type="transmembrane region" description="Helical" evidence="7">
    <location>
        <begin position="435"/>
        <end position="453"/>
    </location>
</feature>
<dbReference type="Pfam" id="PF13515">
    <property type="entry name" value="FUSC_2"/>
    <property type="match status" value="1"/>
</dbReference>